<dbReference type="SUPFAM" id="SSF52833">
    <property type="entry name" value="Thioredoxin-like"/>
    <property type="match status" value="1"/>
</dbReference>
<keyword evidence="2 5" id="KW-0575">Peroxidase</keyword>
<reference evidence="6" key="2">
    <citation type="submission" date="2020-09" db="EMBL/GenBank/DDBJ databases">
        <authorList>
            <person name="Sun Q."/>
            <person name="Zhou Y."/>
        </authorList>
    </citation>
    <scope>NUCLEOTIDE SEQUENCE</scope>
    <source>
        <strain evidence="6">CGMCC 1.15763</strain>
    </source>
</reference>
<accession>A0A917I1Z3</accession>
<evidence type="ECO:0000256" key="5">
    <source>
        <dbReference type="RuleBase" id="RU000499"/>
    </source>
</evidence>
<dbReference type="CDD" id="cd00340">
    <property type="entry name" value="GSH_Peroxidase"/>
    <property type="match status" value="1"/>
</dbReference>
<dbReference type="PANTHER" id="PTHR11592:SF134">
    <property type="entry name" value="PHOSPHOLIPID HYDROPEROXIDE GLUTATHIONE PEROXIDASE"/>
    <property type="match status" value="1"/>
</dbReference>
<dbReference type="InterPro" id="IPR036249">
    <property type="entry name" value="Thioredoxin-like_sf"/>
</dbReference>
<dbReference type="PANTHER" id="PTHR11592">
    <property type="entry name" value="GLUTATHIONE PEROXIDASE"/>
    <property type="match status" value="1"/>
</dbReference>
<dbReference type="AlphaFoldDB" id="A0A917I1Z3"/>
<comment type="caution">
    <text evidence="6">The sequence shown here is derived from an EMBL/GenBank/DDBJ whole genome shotgun (WGS) entry which is preliminary data.</text>
</comment>
<evidence type="ECO:0000313" key="6">
    <source>
        <dbReference type="EMBL" id="GGH02741.1"/>
    </source>
</evidence>
<gene>
    <name evidence="6" type="ORF">GCM10011416_21980</name>
</gene>
<proteinExistence type="inferred from homology"/>
<comment type="similarity">
    <text evidence="1 5">Belongs to the glutathione peroxidase family.</text>
</comment>
<dbReference type="Gene3D" id="3.40.30.10">
    <property type="entry name" value="Glutaredoxin"/>
    <property type="match status" value="1"/>
</dbReference>
<dbReference type="InterPro" id="IPR029759">
    <property type="entry name" value="GPX_AS"/>
</dbReference>
<dbReference type="PROSITE" id="PS51355">
    <property type="entry name" value="GLUTATHIONE_PEROXID_3"/>
    <property type="match status" value="1"/>
</dbReference>
<sequence>MKQLTIIFYTFLFTGILNAQTMKTALYDIKIKGADEKEIDFKQFKGKKILFVNVASECGFTPQYEGLQELYDTYKENLMIVGVPCNQFGGQEPGTLAQIQSFCSTNYGVTFLLTEKVDVKGADQHPLYQWLTNKELNGVKNSSVKWNFQKYLVDEQGQLIDYYFSITKPMSKKITKHLATK</sequence>
<evidence type="ECO:0000313" key="7">
    <source>
        <dbReference type="Proteomes" id="UP000633278"/>
    </source>
</evidence>
<feature type="active site" evidence="4">
    <location>
        <position position="58"/>
    </location>
</feature>
<keyword evidence="7" id="KW-1185">Reference proteome</keyword>
<protein>
    <recommendedName>
        <fullName evidence="5">Glutathione peroxidase</fullName>
    </recommendedName>
</protein>
<name>A0A917I1Z3_9FLAO</name>
<evidence type="ECO:0000256" key="3">
    <source>
        <dbReference type="ARBA" id="ARBA00023002"/>
    </source>
</evidence>
<evidence type="ECO:0000256" key="2">
    <source>
        <dbReference type="ARBA" id="ARBA00022559"/>
    </source>
</evidence>
<dbReference type="InterPro" id="IPR000889">
    <property type="entry name" value="Glutathione_peroxidase"/>
</dbReference>
<dbReference type="GO" id="GO:0004601">
    <property type="term" value="F:peroxidase activity"/>
    <property type="evidence" value="ECO:0007669"/>
    <property type="project" value="UniProtKB-KW"/>
</dbReference>
<dbReference type="Proteomes" id="UP000633278">
    <property type="component" value="Unassembled WGS sequence"/>
</dbReference>
<reference evidence="6" key="1">
    <citation type="journal article" date="2014" name="Int. J. Syst. Evol. Microbiol.">
        <title>Complete genome sequence of Corynebacterium casei LMG S-19264T (=DSM 44701T), isolated from a smear-ripened cheese.</title>
        <authorList>
            <consortium name="US DOE Joint Genome Institute (JGI-PGF)"/>
            <person name="Walter F."/>
            <person name="Albersmeier A."/>
            <person name="Kalinowski J."/>
            <person name="Ruckert C."/>
        </authorList>
    </citation>
    <scope>NUCLEOTIDE SEQUENCE</scope>
    <source>
        <strain evidence="6">CGMCC 1.15763</strain>
    </source>
</reference>
<dbReference type="RefSeq" id="WP_188599401.1">
    <property type="nucleotide sequence ID" value="NZ_BMJW01000003.1"/>
</dbReference>
<evidence type="ECO:0000256" key="1">
    <source>
        <dbReference type="ARBA" id="ARBA00006926"/>
    </source>
</evidence>
<dbReference type="PRINTS" id="PR01011">
    <property type="entry name" value="GLUTPROXDASE"/>
</dbReference>
<dbReference type="FunFam" id="3.40.30.10:FF:000010">
    <property type="entry name" value="Glutathione peroxidase"/>
    <property type="match status" value="1"/>
</dbReference>
<dbReference type="PIRSF" id="PIRSF000303">
    <property type="entry name" value="Glutathion_perox"/>
    <property type="match status" value="1"/>
</dbReference>
<dbReference type="PROSITE" id="PS00460">
    <property type="entry name" value="GLUTATHIONE_PEROXID_1"/>
    <property type="match status" value="1"/>
</dbReference>
<evidence type="ECO:0000256" key="4">
    <source>
        <dbReference type="PIRSR" id="PIRSR000303-1"/>
    </source>
</evidence>
<dbReference type="Pfam" id="PF00255">
    <property type="entry name" value="GSHPx"/>
    <property type="match status" value="1"/>
</dbReference>
<dbReference type="EMBL" id="BMJW01000003">
    <property type="protein sequence ID" value="GGH02741.1"/>
    <property type="molecule type" value="Genomic_DNA"/>
</dbReference>
<keyword evidence="3 5" id="KW-0560">Oxidoreductase</keyword>
<organism evidence="6 7">
    <name type="scientific">Polaribacter pacificus</name>
    <dbReference type="NCBI Taxonomy" id="1775173"/>
    <lineage>
        <taxon>Bacteria</taxon>
        <taxon>Pseudomonadati</taxon>
        <taxon>Bacteroidota</taxon>
        <taxon>Flavobacteriia</taxon>
        <taxon>Flavobacteriales</taxon>
        <taxon>Flavobacteriaceae</taxon>
    </lineage>
</organism>
<dbReference type="GO" id="GO:0006979">
    <property type="term" value="P:response to oxidative stress"/>
    <property type="evidence" value="ECO:0007669"/>
    <property type="project" value="InterPro"/>
</dbReference>